<proteinExistence type="predicted"/>
<feature type="compositionally biased region" description="Low complexity" evidence="4">
    <location>
        <begin position="647"/>
        <end position="661"/>
    </location>
</feature>
<feature type="compositionally biased region" description="Gly residues" evidence="4">
    <location>
        <begin position="678"/>
        <end position="687"/>
    </location>
</feature>
<evidence type="ECO:0000313" key="6">
    <source>
        <dbReference type="EMBL" id="KPV72363.1"/>
    </source>
</evidence>
<evidence type="ECO:0000256" key="2">
    <source>
        <dbReference type="ARBA" id="ARBA00022643"/>
    </source>
</evidence>
<evidence type="ECO:0000256" key="1">
    <source>
        <dbReference type="ARBA" id="ARBA00022630"/>
    </source>
</evidence>
<keyword evidence="2" id="KW-0288">FMN</keyword>
<feature type="compositionally biased region" description="Low complexity" evidence="4">
    <location>
        <begin position="112"/>
        <end position="136"/>
    </location>
</feature>
<accession>A0A0P9EKY3</accession>
<dbReference type="NCBIfam" id="TIGR00229">
    <property type="entry name" value="sensory_box"/>
    <property type="match status" value="1"/>
</dbReference>
<evidence type="ECO:0000256" key="4">
    <source>
        <dbReference type="SAM" id="MobiDB-lite"/>
    </source>
</evidence>
<evidence type="ECO:0000259" key="5">
    <source>
        <dbReference type="Pfam" id="PF13426"/>
    </source>
</evidence>
<dbReference type="RefSeq" id="XP_018268412.1">
    <property type="nucleotide sequence ID" value="XM_018414859.1"/>
</dbReference>
<dbReference type="PANTHER" id="PTHR47429:SF2">
    <property type="entry name" value="PROTEIN TWIN LOV 1"/>
    <property type="match status" value="1"/>
</dbReference>
<sequence length="874" mass="91029">MLHFEPPSARPSLSEPSPRPAPAQSQYLLAAELDSHPARSSSMGRDSVNPQPPAPTSRIPTAAGGTSRMQARDPTLGATSDVHSFESSIDPTAPRPPPRMRAASTGAGVRAVGSSSDLDPSPSFSGLPSSRSVSLGQGLADMQGKGKGQRPATTIAAAGGGPAPASATPPVEPFSYASTAPAGTVTSPPLRAWVDQQVHELDGAPFSRVTTAPAFAAAERESRKVPLGPVIAPPHLPPLVKDLTGLTAYANWDVSNDVEWSLGKVVGPAALHEVVRDPEAFQSFRNFIAATSSDESAPFLLDLYRDLSAFSHVCTTLRLSSSCISSTYLLKTSPSRLALPISLRGPVLECLYDSAAVGHPLLEPLQALHADIYTKHFQPFVQQKLVEQVVARLASWKAGLGWTGKGGPSGGGGGGGMGLSMASTDGLAECYCLTDPNQRDNPITLASEGFVDLTGYPLKLVIGRNCRFLQGPGTSPESVKRLHDALAEGRNVTSLIFNYRADGSAFANLLCMAPLKDDKGVVRHFIGGQIDVTGALNALVQSPSLAAHPSLWLHAASPPSPSSTSVALAPSFTPLVQAQMARLTTVSRQTGVTSGDAIRELGTATLGTGAGGSPTQLSPRSAQAPSPPVEDKKRKGPFGFLGKARKSTSTLSIRRSSLESTAAGGDETPRESAAAKGLGDGLDGGGSSARQEKRGSVGGESGGSEQEEVDALNESLMHNGLRAFEQTYSRVALVERSTGDILYTTPELVEYCGLPGSSHHELHSTSFIKILVSSSASRTSAALYGGGGGGDAASLSTSMAADEEKDMTRRLRRNVRLAVEQGQGWTGLVGLQPVAKKLFGRSKHGEPLVRDAVLHLTSLCNKEGKVEALVAVFG</sequence>
<dbReference type="GeneID" id="28975307"/>
<dbReference type="InterPro" id="IPR035965">
    <property type="entry name" value="PAS-like_dom_sf"/>
</dbReference>
<dbReference type="Gene3D" id="3.30.450.20">
    <property type="entry name" value="PAS domain"/>
    <property type="match status" value="1"/>
</dbReference>
<dbReference type="OrthoDB" id="447251at2759"/>
<keyword evidence="7" id="KW-1185">Reference proteome</keyword>
<dbReference type="Pfam" id="PF13426">
    <property type="entry name" value="PAS_9"/>
    <property type="match status" value="1"/>
</dbReference>
<keyword evidence="3" id="KW-0157">Chromophore</keyword>
<dbReference type="CDD" id="cd00130">
    <property type="entry name" value="PAS"/>
    <property type="match status" value="1"/>
</dbReference>
<dbReference type="Proteomes" id="UP000053890">
    <property type="component" value="Unassembled WGS sequence"/>
</dbReference>
<dbReference type="InterPro" id="IPR044926">
    <property type="entry name" value="RGS_subdomain_2"/>
</dbReference>
<dbReference type="InterPro" id="IPR000014">
    <property type="entry name" value="PAS"/>
</dbReference>
<feature type="compositionally biased region" description="Low complexity" evidence="4">
    <location>
        <begin position="151"/>
        <end position="168"/>
    </location>
</feature>
<organism evidence="6 7">
    <name type="scientific">Rhodotorula graminis (strain WP1)</name>
    <dbReference type="NCBI Taxonomy" id="578459"/>
    <lineage>
        <taxon>Eukaryota</taxon>
        <taxon>Fungi</taxon>
        <taxon>Dikarya</taxon>
        <taxon>Basidiomycota</taxon>
        <taxon>Pucciniomycotina</taxon>
        <taxon>Microbotryomycetes</taxon>
        <taxon>Sporidiobolales</taxon>
        <taxon>Sporidiobolaceae</taxon>
        <taxon>Rhodotorula</taxon>
    </lineage>
</organism>
<keyword evidence="1" id="KW-0285">Flavoprotein</keyword>
<dbReference type="EMBL" id="KQ474087">
    <property type="protein sequence ID" value="KPV72363.1"/>
    <property type="molecule type" value="Genomic_DNA"/>
</dbReference>
<feature type="region of interest" description="Disordered" evidence="4">
    <location>
        <begin position="1"/>
        <end position="168"/>
    </location>
</feature>
<dbReference type="OMA" id="ANLLCMA"/>
<evidence type="ECO:0000256" key="3">
    <source>
        <dbReference type="ARBA" id="ARBA00022991"/>
    </source>
</evidence>
<feature type="region of interest" description="Disordered" evidence="4">
    <location>
        <begin position="604"/>
        <end position="708"/>
    </location>
</feature>
<feature type="domain" description="PAS" evidence="5">
    <location>
        <begin position="429"/>
        <end position="533"/>
    </location>
</feature>
<dbReference type="AlphaFoldDB" id="A0A0P9EKY3"/>
<reference evidence="6 7" key="1">
    <citation type="journal article" date="2015" name="Front. Microbiol.">
        <title>Genome sequence of the plant growth promoting endophytic yeast Rhodotorula graminis WP1.</title>
        <authorList>
            <person name="Firrincieli A."/>
            <person name="Otillar R."/>
            <person name="Salamov A."/>
            <person name="Schmutz J."/>
            <person name="Khan Z."/>
            <person name="Redman R.S."/>
            <person name="Fleck N.D."/>
            <person name="Lindquist E."/>
            <person name="Grigoriev I.V."/>
            <person name="Doty S.L."/>
        </authorList>
    </citation>
    <scope>NUCLEOTIDE SEQUENCE [LARGE SCALE GENOMIC DNA]</scope>
    <source>
        <strain evidence="6 7">WP1</strain>
    </source>
</reference>
<dbReference type="Gene3D" id="1.10.167.10">
    <property type="entry name" value="Regulator of G-protein Signalling 4, domain 2"/>
    <property type="match status" value="1"/>
</dbReference>
<evidence type="ECO:0000313" key="7">
    <source>
        <dbReference type="Proteomes" id="UP000053890"/>
    </source>
</evidence>
<dbReference type="PANTHER" id="PTHR47429">
    <property type="entry name" value="PROTEIN TWIN LOV 1"/>
    <property type="match status" value="1"/>
</dbReference>
<gene>
    <name evidence="6" type="ORF">RHOBADRAFT_46813</name>
</gene>
<protein>
    <recommendedName>
        <fullName evidence="5">PAS domain-containing protein</fullName>
    </recommendedName>
</protein>
<feature type="compositionally biased region" description="Polar residues" evidence="4">
    <location>
        <begin position="613"/>
        <end position="624"/>
    </location>
</feature>
<feature type="compositionally biased region" description="Polar residues" evidence="4">
    <location>
        <begin position="77"/>
        <end position="90"/>
    </location>
</feature>
<dbReference type="SUPFAM" id="SSF55785">
    <property type="entry name" value="PYP-like sensor domain (PAS domain)"/>
    <property type="match status" value="1"/>
</dbReference>
<dbReference type="STRING" id="578459.A0A0P9EKY3"/>
<dbReference type="GO" id="GO:0005634">
    <property type="term" value="C:nucleus"/>
    <property type="evidence" value="ECO:0007669"/>
    <property type="project" value="TreeGrafter"/>
</dbReference>
<name>A0A0P9EKY3_RHOGW</name>